<keyword evidence="7 11" id="KW-1133">Transmembrane helix</keyword>
<dbReference type="SUPFAM" id="SSF81324">
    <property type="entry name" value="Voltage-gated potassium channels"/>
    <property type="match status" value="1"/>
</dbReference>
<dbReference type="Pfam" id="PF00520">
    <property type="entry name" value="Ion_trans"/>
    <property type="match status" value="1"/>
</dbReference>
<feature type="transmembrane region" description="Helical" evidence="11">
    <location>
        <begin position="119"/>
        <end position="138"/>
    </location>
</feature>
<organism evidence="13 14">
    <name type="scientific">Rahnella victoriana</name>
    <dbReference type="NCBI Taxonomy" id="1510570"/>
    <lineage>
        <taxon>Bacteria</taxon>
        <taxon>Pseudomonadati</taxon>
        <taxon>Pseudomonadota</taxon>
        <taxon>Gammaproteobacteria</taxon>
        <taxon>Enterobacterales</taxon>
        <taxon>Yersiniaceae</taxon>
        <taxon>Rahnella</taxon>
    </lineage>
</organism>
<comment type="caution">
    <text evidence="13">The sequence shown here is derived from an EMBL/GenBank/DDBJ whole genome shotgun (WGS) entry which is preliminary data.</text>
</comment>
<keyword evidence="14" id="KW-1185">Reference proteome</keyword>
<evidence type="ECO:0000256" key="3">
    <source>
        <dbReference type="ARBA" id="ARBA00022538"/>
    </source>
</evidence>
<evidence type="ECO:0000256" key="11">
    <source>
        <dbReference type="SAM" id="Phobius"/>
    </source>
</evidence>
<feature type="domain" description="Ion transport" evidence="12">
    <location>
        <begin position="55"/>
        <end position="274"/>
    </location>
</feature>
<evidence type="ECO:0000256" key="2">
    <source>
        <dbReference type="ARBA" id="ARBA00022448"/>
    </source>
</evidence>
<protein>
    <submittedName>
        <fullName evidence="13">Ion transporter</fullName>
    </submittedName>
</protein>
<keyword evidence="9 11" id="KW-0472">Membrane</keyword>
<keyword evidence="3" id="KW-0633">Potassium transport</keyword>
<dbReference type="PANTHER" id="PTHR11537">
    <property type="entry name" value="VOLTAGE-GATED POTASSIUM CHANNEL"/>
    <property type="match status" value="1"/>
</dbReference>
<keyword evidence="10" id="KW-0407">Ion channel</keyword>
<name>A0ABS0DTJ0_9GAMM</name>
<evidence type="ECO:0000313" key="14">
    <source>
        <dbReference type="Proteomes" id="UP000600307"/>
    </source>
</evidence>
<evidence type="ECO:0000256" key="6">
    <source>
        <dbReference type="ARBA" id="ARBA00022958"/>
    </source>
</evidence>
<dbReference type="InterPro" id="IPR028325">
    <property type="entry name" value="VG_K_chnl"/>
</dbReference>
<feature type="transmembrane region" description="Helical" evidence="11">
    <location>
        <begin position="86"/>
        <end position="107"/>
    </location>
</feature>
<keyword evidence="5" id="KW-0631">Potassium channel</keyword>
<reference evidence="13 14" key="1">
    <citation type="submission" date="2020-11" db="EMBL/GenBank/DDBJ databases">
        <title>Taxonomic investigation of Rahnella spp.</title>
        <authorList>
            <person name="Lee S.D."/>
        </authorList>
    </citation>
    <scope>NUCLEOTIDE SEQUENCE [LARGE SCALE GENOMIC DNA]</scope>
    <source>
        <strain evidence="13 14">SAP-10</strain>
    </source>
</reference>
<dbReference type="Gene3D" id="1.10.287.70">
    <property type="match status" value="1"/>
</dbReference>
<evidence type="ECO:0000256" key="4">
    <source>
        <dbReference type="ARBA" id="ARBA00022692"/>
    </source>
</evidence>
<keyword evidence="2" id="KW-0813">Transport</keyword>
<keyword evidence="8" id="KW-0406">Ion transport</keyword>
<comment type="subcellular location">
    <subcellularLocation>
        <location evidence="1">Membrane</location>
        <topology evidence="1">Multi-pass membrane protein</topology>
    </subcellularLocation>
</comment>
<proteinExistence type="predicted"/>
<feature type="transmembrane region" description="Helical" evidence="11">
    <location>
        <begin position="188"/>
        <end position="209"/>
    </location>
</feature>
<dbReference type="PRINTS" id="PR00169">
    <property type="entry name" value="KCHANNEL"/>
</dbReference>
<keyword evidence="4 11" id="KW-0812">Transmembrane</keyword>
<dbReference type="InterPro" id="IPR005821">
    <property type="entry name" value="Ion_trans_dom"/>
</dbReference>
<feature type="transmembrane region" description="Helical" evidence="11">
    <location>
        <begin position="57"/>
        <end position="74"/>
    </location>
</feature>
<feature type="transmembrane region" description="Helical" evidence="11">
    <location>
        <begin position="215"/>
        <end position="235"/>
    </location>
</feature>
<dbReference type="RefSeq" id="WP_133823420.1">
    <property type="nucleotide sequence ID" value="NZ_JADOBH010000001.1"/>
</dbReference>
<evidence type="ECO:0000256" key="8">
    <source>
        <dbReference type="ARBA" id="ARBA00023065"/>
    </source>
</evidence>
<evidence type="ECO:0000256" key="1">
    <source>
        <dbReference type="ARBA" id="ARBA00004141"/>
    </source>
</evidence>
<evidence type="ECO:0000256" key="7">
    <source>
        <dbReference type="ARBA" id="ARBA00022989"/>
    </source>
</evidence>
<dbReference type="PANTHER" id="PTHR11537:SF254">
    <property type="entry name" value="POTASSIUM VOLTAGE-GATED CHANNEL PROTEIN SHAB"/>
    <property type="match status" value="1"/>
</dbReference>
<feature type="transmembrane region" description="Helical" evidence="11">
    <location>
        <begin position="247"/>
        <end position="271"/>
    </location>
</feature>
<evidence type="ECO:0000256" key="10">
    <source>
        <dbReference type="ARBA" id="ARBA00023303"/>
    </source>
</evidence>
<evidence type="ECO:0000256" key="5">
    <source>
        <dbReference type="ARBA" id="ARBA00022826"/>
    </source>
</evidence>
<dbReference type="EMBL" id="JADOBH010000001">
    <property type="protein sequence ID" value="MBF7955433.1"/>
    <property type="molecule type" value="Genomic_DNA"/>
</dbReference>
<keyword evidence="6" id="KW-0630">Potassium</keyword>
<sequence length="316" mass="35303">MDFFPVGAAAKSVYSCQYSLLPVPDMAQDYRFFASARRKCYALLFEHRTRSGRRMETFWIVISLLSVLFLFIESSASDLFPDTPDILYRFGLMEVAFTVLFTVEYVLRVISSPRKIRYPLSFFGIIDLCTVLPMYIIWLLPSVAVSPDLVVLVRLLRVLRVLRVLKLLRYMNDAGILWRSLMRARRKLGIFFGFVAIILCLFGGLMFAVEGGKDGFTSLGASVYWAVVTLTTVGYGDITPHTALGRMLASVLILLGYSIIAVPTGILTAYMSQELEKGRAARSCQTCLHSGHEIDAKFCAHCGAVLAADNSQPVEK</sequence>
<dbReference type="Proteomes" id="UP000600307">
    <property type="component" value="Unassembled WGS sequence"/>
</dbReference>
<evidence type="ECO:0000256" key="9">
    <source>
        <dbReference type="ARBA" id="ARBA00023136"/>
    </source>
</evidence>
<gene>
    <name evidence="13" type="ORF">IV431_07715</name>
</gene>
<evidence type="ECO:0000259" key="12">
    <source>
        <dbReference type="Pfam" id="PF00520"/>
    </source>
</evidence>
<evidence type="ECO:0000313" key="13">
    <source>
        <dbReference type="EMBL" id="MBF7955433.1"/>
    </source>
</evidence>
<accession>A0ABS0DTJ0</accession>